<evidence type="ECO:0000256" key="1">
    <source>
        <dbReference type="SAM" id="Phobius"/>
    </source>
</evidence>
<keyword evidence="1" id="KW-1133">Transmembrane helix</keyword>
<evidence type="ECO:0000313" key="2">
    <source>
        <dbReference type="EMBL" id="QQM30906.1"/>
    </source>
</evidence>
<feature type="transmembrane region" description="Helical" evidence="1">
    <location>
        <begin position="231"/>
        <end position="251"/>
    </location>
</feature>
<dbReference type="RefSeq" id="WP_200336505.1">
    <property type="nucleotide sequence ID" value="NZ_CP066786.1"/>
</dbReference>
<reference evidence="2 3" key="1">
    <citation type="submission" date="2020-12" db="EMBL/GenBank/DDBJ databases">
        <authorList>
            <person name="Zheng R.K."/>
            <person name="Sun C.M."/>
        </authorList>
    </citation>
    <scope>NUCLEOTIDE SEQUENCE [LARGE SCALE GENOMIC DNA]</scope>
    <source>
        <strain evidence="2 3">ZRK001</strain>
    </source>
</reference>
<dbReference type="InterPro" id="IPR011053">
    <property type="entry name" value="Single_hybrid_motif"/>
</dbReference>
<protein>
    <submittedName>
        <fullName evidence="2">Uncharacterized protein</fullName>
    </submittedName>
</protein>
<dbReference type="AlphaFoldDB" id="A0A7T7KLM7"/>
<proteinExistence type="predicted"/>
<dbReference type="SUPFAM" id="SSF51230">
    <property type="entry name" value="Single hybrid motif"/>
    <property type="match status" value="1"/>
</dbReference>
<gene>
    <name evidence="2" type="ORF">JET14_01575</name>
</gene>
<dbReference type="Proteomes" id="UP000596083">
    <property type="component" value="Chromosome"/>
</dbReference>
<keyword evidence="1" id="KW-0472">Membrane</keyword>
<dbReference type="EMBL" id="CP066786">
    <property type="protein sequence ID" value="QQM30906.1"/>
    <property type="molecule type" value="Genomic_DNA"/>
</dbReference>
<sequence length="298" mass="32285">MARVSIESPAGDEFYPARVERAYFRLGDPIVSGDPLYDLETANGRPFHVRAGESGKAVSAPLAVGATLLQRESLLEIEVMEPEEARSAPQIVAPAPQRSSSRRVDLHTPVDSELYPASVIKVHAEPGGRVDRHSVLYTIEAASGQVVELQAPLAGRILSSNDARNLTRQRAIAVIEPDEDDPLAAALGTAGGVYLLAGGVQAGGDEEAEYSEARAAAVPLSERRSHRWWRIGFLAGLCVIAIIAVAGWYVLSFVPYELDEAYGDSYYGQRVNGGPLGGKRRLFISDEQQREFESWLDS</sequence>
<accession>A0A7T7KLM7</accession>
<evidence type="ECO:0000313" key="3">
    <source>
        <dbReference type="Proteomes" id="UP000596083"/>
    </source>
</evidence>
<organism evidence="2 3">
    <name type="scientific">Martelella lutilitoris</name>
    <dbReference type="NCBI Taxonomy" id="2583532"/>
    <lineage>
        <taxon>Bacteria</taxon>
        <taxon>Pseudomonadati</taxon>
        <taxon>Pseudomonadota</taxon>
        <taxon>Alphaproteobacteria</taxon>
        <taxon>Hyphomicrobiales</taxon>
        <taxon>Aurantimonadaceae</taxon>
        <taxon>Martelella</taxon>
    </lineage>
</organism>
<dbReference type="KEGG" id="mlut:JET14_01575"/>
<name>A0A7T7KLM7_9HYPH</name>
<keyword evidence="1" id="KW-0812">Transmembrane</keyword>